<protein>
    <submittedName>
        <fullName evidence="3">Nuclear transport factor 2 family protein</fullName>
    </submittedName>
</protein>
<sequence length="161" mass="16759">MRWGILAGLLFVCAGTAPAQVAHHPAHFAALSPQASQAAETVDAFHAALRRGDTDGAAMLLAAGAVIFEGGDVERSKAEYAAHHLGADAQFAAAVPSKVSRRSGSVIGNMAWVATEGRTTGSFKGRDVDSVTTETAILERVGSNWKIVHLHWSSRKAGAAD</sequence>
<dbReference type="Gene3D" id="3.10.450.50">
    <property type="match status" value="1"/>
</dbReference>
<dbReference type="Pfam" id="PF13474">
    <property type="entry name" value="SnoaL_3"/>
    <property type="match status" value="1"/>
</dbReference>
<evidence type="ECO:0000313" key="4">
    <source>
        <dbReference type="Proteomes" id="UP000502502"/>
    </source>
</evidence>
<reference evidence="3 4" key="1">
    <citation type="submission" date="2020-03" db="EMBL/GenBank/DDBJ databases">
        <title>Sphingomonas sp. nov., isolated from fish.</title>
        <authorList>
            <person name="Hyun D.-W."/>
            <person name="Bae J.-W."/>
        </authorList>
    </citation>
    <scope>NUCLEOTIDE SEQUENCE [LARGE SCALE GENOMIC DNA]</scope>
    <source>
        <strain evidence="3 4">HDW15C</strain>
    </source>
</reference>
<dbReference type="EMBL" id="CP049871">
    <property type="protein sequence ID" value="QIL01962.1"/>
    <property type="molecule type" value="Genomic_DNA"/>
</dbReference>
<organism evidence="3 4">
    <name type="scientific">Sphingomonas sinipercae</name>
    <dbReference type="NCBI Taxonomy" id="2714944"/>
    <lineage>
        <taxon>Bacteria</taxon>
        <taxon>Pseudomonadati</taxon>
        <taxon>Pseudomonadota</taxon>
        <taxon>Alphaproteobacteria</taxon>
        <taxon>Sphingomonadales</taxon>
        <taxon>Sphingomonadaceae</taxon>
        <taxon>Sphingomonas</taxon>
    </lineage>
</organism>
<dbReference type="SUPFAM" id="SSF54427">
    <property type="entry name" value="NTF2-like"/>
    <property type="match status" value="1"/>
</dbReference>
<dbReference type="Proteomes" id="UP000502502">
    <property type="component" value="Chromosome"/>
</dbReference>
<evidence type="ECO:0000259" key="2">
    <source>
        <dbReference type="Pfam" id="PF13474"/>
    </source>
</evidence>
<keyword evidence="4" id="KW-1185">Reference proteome</keyword>
<evidence type="ECO:0000256" key="1">
    <source>
        <dbReference type="SAM" id="SignalP"/>
    </source>
</evidence>
<dbReference type="AlphaFoldDB" id="A0A6G7ZM12"/>
<feature type="domain" description="SnoaL-like" evidence="2">
    <location>
        <begin position="40"/>
        <end position="153"/>
    </location>
</feature>
<dbReference type="RefSeq" id="WP_166093081.1">
    <property type="nucleotide sequence ID" value="NZ_CP049871.1"/>
</dbReference>
<keyword evidence="1" id="KW-0732">Signal</keyword>
<feature type="chain" id="PRO_5026057709" evidence="1">
    <location>
        <begin position="20"/>
        <end position="161"/>
    </location>
</feature>
<accession>A0A6G7ZM12</accession>
<name>A0A6G7ZM12_9SPHN</name>
<dbReference type="InterPro" id="IPR037401">
    <property type="entry name" value="SnoaL-like"/>
</dbReference>
<feature type="signal peptide" evidence="1">
    <location>
        <begin position="1"/>
        <end position="19"/>
    </location>
</feature>
<proteinExistence type="predicted"/>
<evidence type="ECO:0000313" key="3">
    <source>
        <dbReference type="EMBL" id="QIL01962.1"/>
    </source>
</evidence>
<gene>
    <name evidence="3" type="ORF">G7078_03595</name>
</gene>
<dbReference type="KEGG" id="ssin:G7078_03595"/>
<dbReference type="InterPro" id="IPR032710">
    <property type="entry name" value="NTF2-like_dom_sf"/>
</dbReference>